<evidence type="ECO:0000313" key="2">
    <source>
        <dbReference type="EMBL" id="MDH6282469.1"/>
    </source>
</evidence>
<dbReference type="InterPro" id="IPR029032">
    <property type="entry name" value="AhpD-like"/>
</dbReference>
<dbReference type="PANTHER" id="PTHR33930">
    <property type="entry name" value="ALKYL HYDROPEROXIDE REDUCTASE AHPD"/>
    <property type="match status" value="1"/>
</dbReference>
<sequence length="132" mass="14612">MTTDNGSLTTFVEGLKANGSWNPLWDSLLEFDPEWTEHYMRAAAQTYQSKHLSPQTVQLLCLALDVSCTHLYAPGVRRHIQDALKLGVTPQEIFEVLKLATTVGLHSVNIGLPLLLEEIPAQDPGRDQATTD</sequence>
<accession>A0ABT6MDS4</accession>
<keyword evidence="3" id="KW-1185">Reference proteome</keyword>
<feature type="domain" description="Carboxymuconolactone decarboxylase-like" evidence="1">
    <location>
        <begin position="33"/>
        <end position="102"/>
    </location>
</feature>
<dbReference type="SUPFAM" id="SSF69118">
    <property type="entry name" value="AhpD-like"/>
    <property type="match status" value="1"/>
</dbReference>
<protein>
    <submittedName>
        <fullName evidence="2">Alkylhydroperoxidase/carboxymuconolactone decarboxylase family protein YurZ</fullName>
    </submittedName>
</protein>
<reference evidence="2 3" key="1">
    <citation type="submission" date="2023-04" db="EMBL/GenBank/DDBJ databases">
        <title>Forest soil microbial communities from Buena Vista Peninsula, Colon Province, Panama.</title>
        <authorList>
            <person name="Bouskill N."/>
        </authorList>
    </citation>
    <scope>NUCLEOTIDE SEQUENCE [LARGE SCALE GENOMIC DNA]</scope>
    <source>
        <strain evidence="2 3">CFH S0262</strain>
    </source>
</reference>
<name>A0ABT6MDS4_9NOCA</name>
<gene>
    <name evidence="2" type="ORF">M2280_003700</name>
</gene>
<dbReference type="RefSeq" id="WP_280761771.1">
    <property type="nucleotide sequence ID" value="NZ_JARXVC010000010.1"/>
</dbReference>
<dbReference type="Gene3D" id="1.20.1290.10">
    <property type="entry name" value="AhpD-like"/>
    <property type="match status" value="1"/>
</dbReference>
<dbReference type="InterPro" id="IPR003779">
    <property type="entry name" value="CMD-like"/>
</dbReference>
<organism evidence="2 3">
    <name type="scientific">Prescottella agglutinans</name>
    <dbReference type="NCBI Taxonomy" id="1644129"/>
    <lineage>
        <taxon>Bacteria</taxon>
        <taxon>Bacillati</taxon>
        <taxon>Actinomycetota</taxon>
        <taxon>Actinomycetes</taxon>
        <taxon>Mycobacteriales</taxon>
        <taxon>Nocardiaceae</taxon>
        <taxon>Prescottella</taxon>
    </lineage>
</organism>
<dbReference type="PANTHER" id="PTHR33930:SF2">
    <property type="entry name" value="BLR3452 PROTEIN"/>
    <property type="match status" value="1"/>
</dbReference>
<evidence type="ECO:0000259" key="1">
    <source>
        <dbReference type="Pfam" id="PF02627"/>
    </source>
</evidence>
<dbReference type="Proteomes" id="UP001160334">
    <property type="component" value="Unassembled WGS sequence"/>
</dbReference>
<proteinExistence type="predicted"/>
<dbReference type="Pfam" id="PF02627">
    <property type="entry name" value="CMD"/>
    <property type="match status" value="1"/>
</dbReference>
<comment type="caution">
    <text evidence="2">The sequence shown here is derived from an EMBL/GenBank/DDBJ whole genome shotgun (WGS) entry which is preliminary data.</text>
</comment>
<evidence type="ECO:0000313" key="3">
    <source>
        <dbReference type="Proteomes" id="UP001160334"/>
    </source>
</evidence>
<dbReference type="EMBL" id="JARXVC010000010">
    <property type="protein sequence ID" value="MDH6282469.1"/>
    <property type="molecule type" value="Genomic_DNA"/>
</dbReference>